<proteinExistence type="predicted"/>
<evidence type="ECO:0008006" key="4">
    <source>
        <dbReference type="Google" id="ProtNLM"/>
    </source>
</evidence>
<dbReference type="RefSeq" id="WP_147914068.1">
    <property type="nucleotide sequence ID" value="NZ_JBHUEJ010000011.1"/>
</dbReference>
<evidence type="ECO:0000313" key="3">
    <source>
        <dbReference type="Proteomes" id="UP001597304"/>
    </source>
</evidence>
<dbReference type="EMBL" id="JBHUEJ010000011">
    <property type="protein sequence ID" value="MFD1709861.1"/>
    <property type="molecule type" value="Genomic_DNA"/>
</dbReference>
<evidence type="ECO:0000313" key="2">
    <source>
        <dbReference type="EMBL" id="MFD1709861.1"/>
    </source>
</evidence>
<name>A0ABW4KR91_9BURK</name>
<sequence>MNQDDPPTTITGLLTGEDPKPFKPRFVRALLRCAFLAAPMLTLLFAIGAYQLDQHYRVIKSFRVQTQFVEKGGESRGGVLIVGTFDKQRNCEFVSVTGRASDGDVAGVTFMDRRPNEPMFSRPLGPQKFGPWYVEGNEGEGITLHAVHRCHFLWPHYEEIGNFVIGQQ</sequence>
<keyword evidence="1" id="KW-1133">Transmembrane helix</keyword>
<keyword evidence="1" id="KW-0812">Transmembrane</keyword>
<gene>
    <name evidence="2" type="ORF">ACFSF0_04540</name>
</gene>
<dbReference type="Proteomes" id="UP001597304">
    <property type="component" value="Unassembled WGS sequence"/>
</dbReference>
<accession>A0ABW4KR91</accession>
<reference evidence="3" key="1">
    <citation type="journal article" date="2019" name="Int. J. Syst. Evol. Microbiol.">
        <title>The Global Catalogue of Microorganisms (GCM) 10K type strain sequencing project: providing services to taxonomists for standard genome sequencing and annotation.</title>
        <authorList>
            <consortium name="The Broad Institute Genomics Platform"/>
            <consortium name="The Broad Institute Genome Sequencing Center for Infectious Disease"/>
            <person name="Wu L."/>
            <person name="Ma J."/>
        </authorList>
    </citation>
    <scope>NUCLEOTIDE SEQUENCE [LARGE SCALE GENOMIC DNA]</scope>
    <source>
        <strain evidence="3">LMG 29247</strain>
    </source>
</reference>
<keyword evidence="3" id="KW-1185">Reference proteome</keyword>
<feature type="transmembrane region" description="Helical" evidence="1">
    <location>
        <begin position="29"/>
        <end position="50"/>
    </location>
</feature>
<comment type="caution">
    <text evidence="2">The sequence shown here is derived from an EMBL/GenBank/DDBJ whole genome shotgun (WGS) entry which is preliminary data.</text>
</comment>
<evidence type="ECO:0000256" key="1">
    <source>
        <dbReference type="SAM" id="Phobius"/>
    </source>
</evidence>
<organism evidence="2 3">
    <name type="scientific">Ottowia flava</name>
    <dbReference type="NCBI Taxonomy" id="2675430"/>
    <lineage>
        <taxon>Bacteria</taxon>
        <taxon>Pseudomonadati</taxon>
        <taxon>Pseudomonadota</taxon>
        <taxon>Betaproteobacteria</taxon>
        <taxon>Burkholderiales</taxon>
        <taxon>Comamonadaceae</taxon>
        <taxon>Ottowia</taxon>
    </lineage>
</organism>
<protein>
    <recommendedName>
        <fullName evidence="4">DUF3426 domain-containing protein</fullName>
    </recommendedName>
</protein>
<keyword evidence="1" id="KW-0472">Membrane</keyword>